<feature type="domain" description="BTB" evidence="4">
    <location>
        <begin position="67"/>
        <end position="134"/>
    </location>
</feature>
<evidence type="ECO:0000313" key="6">
    <source>
        <dbReference type="Proteomes" id="UP000179807"/>
    </source>
</evidence>
<dbReference type="OrthoDB" id="45365at2759"/>
<sequence length="528" mass="61597">MHFLCKFYRVFCFLTIFISLFQKYLLFFKRTFFFINFNDRLGRGMDELYQIRLIKKFDEFRQRNLFIDCKLQTPEGDINAHRIVLAKNSELFKNYFCSSNEKCRIMNVPVPFNIGNLFSKMIDFFYTENFTYDNTNDDPIPFYMMAQVYGSQILTDILQDIIKRDLNTSNVLDYVSYYRTVSIDPEFVSKYPGISESFENMLSQSLQFAPFIAKHFDDFPSKLLFESLTPRLLAGTLKNTNFNDDKKVSIIDEFVNETQEPSKEDCQRLHDVINWDAEDSYNLFVNHEANWVPSETARNSISTILDHRRRTIDSMKSKLFGDLSQELDDTLGEDIDAFCNSWHLISWIRNIKNSEGNDKLHDCELIDFMSTFGGTQVEANPSLYRFITPRSSNAMQIPQYRELLYDRECYAEEDTAHYFCSFPGNDGRQFIGYEFNSACCIPTAVVYKPVKGKKFPKVVVAKAYDENNHEVYVSEETHIFNDTDEVTISMNLNIPVKTVIMEMVGPNNGGMNILRALYLNVIGIFAQR</sequence>
<evidence type="ECO:0000259" key="4">
    <source>
        <dbReference type="PROSITE" id="PS50097"/>
    </source>
</evidence>
<evidence type="ECO:0000313" key="5">
    <source>
        <dbReference type="EMBL" id="OHS94324.1"/>
    </source>
</evidence>
<keyword evidence="3" id="KW-0812">Transmembrane</keyword>
<dbReference type="PANTHER" id="PTHR45632">
    <property type="entry name" value="LD33804P"/>
    <property type="match status" value="1"/>
</dbReference>
<dbReference type="EMBL" id="MLAK01001326">
    <property type="protein sequence ID" value="OHS94324.1"/>
    <property type="molecule type" value="Genomic_DNA"/>
</dbReference>
<evidence type="ECO:0000256" key="3">
    <source>
        <dbReference type="SAM" id="Phobius"/>
    </source>
</evidence>
<keyword evidence="3" id="KW-0472">Membrane</keyword>
<dbReference type="AlphaFoldDB" id="A0A1J4JAN9"/>
<gene>
    <name evidence="5" type="ORF">TRFO_11179</name>
</gene>
<dbReference type="PANTHER" id="PTHR45632:SF3">
    <property type="entry name" value="KELCH-LIKE PROTEIN 32"/>
    <property type="match status" value="1"/>
</dbReference>
<comment type="caution">
    <text evidence="5">The sequence shown here is derived from an EMBL/GenBank/DDBJ whole genome shotgun (WGS) entry which is preliminary data.</text>
</comment>
<feature type="transmembrane region" description="Helical" evidence="3">
    <location>
        <begin position="7"/>
        <end position="27"/>
    </location>
</feature>
<dbReference type="InterPro" id="IPR011333">
    <property type="entry name" value="SKP1/BTB/POZ_sf"/>
</dbReference>
<dbReference type="CDD" id="cd18186">
    <property type="entry name" value="BTB_POZ_ZBTB_KLHL-like"/>
    <property type="match status" value="1"/>
</dbReference>
<dbReference type="Proteomes" id="UP000179807">
    <property type="component" value="Unassembled WGS sequence"/>
</dbReference>
<reference evidence="5" key="1">
    <citation type="submission" date="2016-10" db="EMBL/GenBank/DDBJ databases">
        <authorList>
            <person name="Benchimol M."/>
            <person name="Almeida L.G."/>
            <person name="Vasconcelos A.T."/>
            <person name="Perreira-Neves A."/>
            <person name="Rosa I.A."/>
            <person name="Tasca T."/>
            <person name="Bogo M.R."/>
            <person name="de Souza W."/>
        </authorList>
    </citation>
    <scope>NUCLEOTIDE SEQUENCE [LARGE SCALE GENOMIC DNA]</scope>
    <source>
        <strain evidence="5">K</strain>
    </source>
</reference>
<accession>A0A1J4JAN9</accession>
<organism evidence="5 6">
    <name type="scientific">Tritrichomonas foetus</name>
    <dbReference type="NCBI Taxonomy" id="1144522"/>
    <lineage>
        <taxon>Eukaryota</taxon>
        <taxon>Metamonada</taxon>
        <taxon>Parabasalia</taxon>
        <taxon>Tritrichomonadida</taxon>
        <taxon>Tritrichomonadidae</taxon>
        <taxon>Tritrichomonas</taxon>
    </lineage>
</organism>
<dbReference type="InterPro" id="IPR000210">
    <property type="entry name" value="BTB/POZ_dom"/>
</dbReference>
<keyword evidence="1" id="KW-0880">Kelch repeat</keyword>
<dbReference type="GeneID" id="94830586"/>
<protein>
    <submittedName>
        <fullName evidence="5">BTB/POZ domain containing protein</fullName>
    </submittedName>
</protein>
<name>A0A1J4JAN9_9EUKA</name>
<dbReference type="RefSeq" id="XP_068347461.1">
    <property type="nucleotide sequence ID" value="XM_068495882.1"/>
</dbReference>
<dbReference type="Gene3D" id="3.30.710.10">
    <property type="entry name" value="Potassium Channel Kv1.1, Chain A"/>
    <property type="match status" value="1"/>
</dbReference>
<keyword evidence="6" id="KW-1185">Reference proteome</keyword>
<evidence type="ECO:0000256" key="2">
    <source>
        <dbReference type="ARBA" id="ARBA00022737"/>
    </source>
</evidence>
<dbReference type="Pfam" id="PF00651">
    <property type="entry name" value="BTB"/>
    <property type="match status" value="1"/>
</dbReference>
<dbReference type="SUPFAM" id="SSF54695">
    <property type="entry name" value="POZ domain"/>
    <property type="match status" value="1"/>
</dbReference>
<keyword evidence="2" id="KW-0677">Repeat</keyword>
<dbReference type="VEuPathDB" id="TrichDB:TRFO_11179"/>
<dbReference type="PROSITE" id="PS50097">
    <property type="entry name" value="BTB"/>
    <property type="match status" value="1"/>
</dbReference>
<evidence type="ECO:0000256" key="1">
    <source>
        <dbReference type="ARBA" id="ARBA00022441"/>
    </source>
</evidence>
<keyword evidence="3" id="KW-1133">Transmembrane helix</keyword>
<proteinExistence type="predicted"/>